<dbReference type="Pfam" id="PF00156">
    <property type="entry name" value="Pribosyltran"/>
    <property type="match status" value="1"/>
</dbReference>
<keyword evidence="2" id="KW-0808">Transferase</keyword>
<dbReference type="Gene3D" id="3.40.50.2020">
    <property type="match status" value="1"/>
</dbReference>
<keyword evidence="3" id="KW-1185">Reference proteome</keyword>
<dbReference type="GO" id="GO:0016757">
    <property type="term" value="F:glycosyltransferase activity"/>
    <property type="evidence" value="ECO:0007669"/>
    <property type="project" value="UniProtKB-KW"/>
</dbReference>
<proteinExistence type="predicted"/>
<evidence type="ECO:0000313" key="2">
    <source>
        <dbReference type="EMBL" id="MCT8974575.1"/>
    </source>
</evidence>
<dbReference type="Gene3D" id="3.30.1310.20">
    <property type="entry name" value="PRTase-like"/>
    <property type="match status" value="1"/>
</dbReference>
<dbReference type="CDD" id="cd06223">
    <property type="entry name" value="PRTases_typeI"/>
    <property type="match status" value="1"/>
</dbReference>
<sequence>MMFADRTEAGKKLAAELTRIVAEDPALTDPVVLALPRGGLPVAIEIARALKAPLDLVLVRKIGVPFQPELAAGAVVDGDDPQLVVNTDVVRLAGLSQADLDAGEARELKEIERRRDQYLKGRARAPVVNRTVIVVDDGIATGATTRAALKALRRRKPKALILAVPVAPEDTVAAMRGEVDRVVCLEMPAAFYAIGAHYIDFRQVSDQEVVALLDEAARDG</sequence>
<comment type="caution">
    <text evidence="2">The sequence shown here is derived from an EMBL/GenBank/DDBJ whole genome shotgun (WGS) entry which is preliminary data.</text>
</comment>
<dbReference type="InterPro" id="IPR029057">
    <property type="entry name" value="PRTase-like"/>
</dbReference>
<feature type="domain" description="Phosphoribosyltransferase" evidence="1">
    <location>
        <begin position="8"/>
        <end position="186"/>
    </location>
</feature>
<dbReference type="AlphaFoldDB" id="A0AAW5R5D8"/>
<evidence type="ECO:0000313" key="3">
    <source>
        <dbReference type="Proteomes" id="UP001320898"/>
    </source>
</evidence>
<accession>A0AAW5R5D8</accession>
<keyword evidence="2" id="KW-0328">Glycosyltransferase</keyword>
<evidence type="ECO:0000259" key="1">
    <source>
        <dbReference type="Pfam" id="PF00156"/>
    </source>
</evidence>
<organism evidence="2 3">
    <name type="scientific">Microbaculum marinisediminis</name>
    <dbReference type="NCBI Taxonomy" id="2931392"/>
    <lineage>
        <taxon>Bacteria</taxon>
        <taxon>Pseudomonadati</taxon>
        <taxon>Pseudomonadota</taxon>
        <taxon>Alphaproteobacteria</taxon>
        <taxon>Hyphomicrobiales</taxon>
        <taxon>Tepidamorphaceae</taxon>
        <taxon>Microbaculum</taxon>
    </lineage>
</organism>
<reference evidence="2 3" key="1">
    <citation type="submission" date="2022-04" db="EMBL/GenBank/DDBJ databases">
        <authorList>
            <person name="Ye Y.-Q."/>
            <person name="Du Z.-J."/>
        </authorList>
    </citation>
    <scope>NUCLEOTIDE SEQUENCE [LARGE SCALE GENOMIC DNA]</scope>
    <source>
        <strain evidence="2 3">A6E488</strain>
    </source>
</reference>
<dbReference type="EMBL" id="JALIDZ010000013">
    <property type="protein sequence ID" value="MCT8974575.1"/>
    <property type="molecule type" value="Genomic_DNA"/>
</dbReference>
<protein>
    <submittedName>
        <fullName evidence="2">Phosphoribosyltransferase</fullName>
    </submittedName>
</protein>
<name>A0AAW5R5D8_9HYPH</name>
<gene>
    <name evidence="2" type="ORF">MUB46_22140</name>
</gene>
<dbReference type="InterPro" id="IPR000836">
    <property type="entry name" value="PRTase_dom"/>
</dbReference>
<dbReference type="Proteomes" id="UP001320898">
    <property type="component" value="Unassembled WGS sequence"/>
</dbReference>
<dbReference type="SUPFAM" id="SSF53271">
    <property type="entry name" value="PRTase-like"/>
    <property type="match status" value="1"/>
</dbReference>